<organism evidence="2 3">
    <name type="scientific">Actinosynnema pretiosum</name>
    <dbReference type="NCBI Taxonomy" id="42197"/>
    <lineage>
        <taxon>Bacteria</taxon>
        <taxon>Bacillati</taxon>
        <taxon>Actinomycetota</taxon>
        <taxon>Actinomycetes</taxon>
        <taxon>Pseudonocardiales</taxon>
        <taxon>Pseudonocardiaceae</taxon>
        <taxon>Actinosynnema</taxon>
    </lineage>
</organism>
<sequence length="261" mass="27012">MTTSYDNPAHLGPRGTVVVLPGRGEGAAVYERLGARLAADAYRVRITADPALDPAGVAAEVKAVLGDEEDAPRPHVLLGSDAGALFAALLLAEGAVAADGAVLAGLPVGDRGEGHGGERGGDRVGEPVDGRTADWESELDARTACPAHRARLSDGTALHRGSLRTAPPPDWAERAAPEDVVVPVLGLRGADDPLTGADASRDWFSRLPDGELVGIAGTAHDVLNDRTHRTAAALVVRFLERLRLGPGLPEAETTEVPRGAR</sequence>
<accession>A0A290Z970</accession>
<feature type="region of interest" description="Disordered" evidence="1">
    <location>
        <begin position="108"/>
        <end position="129"/>
    </location>
</feature>
<dbReference type="Gene3D" id="3.40.50.1820">
    <property type="entry name" value="alpha/beta hydrolase"/>
    <property type="match status" value="1"/>
</dbReference>
<keyword evidence="3" id="KW-1185">Reference proteome</keyword>
<dbReference type="RefSeq" id="WP_096495389.1">
    <property type="nucleotide sequence ID" value="NZ_CP023445.1"/>
</dbReference>
<gene>
    <name evidence="2" type="ORF">CNX65_21575</name>
</gene>
<name>A0A290Z970_9PSEU</name>
<dbReference type="EMBL" id="CP023445">
    <property type="protein sequence ID" value="ATE55558.1"/>
    <property type="molecule type" value="Genomic_DNA"/>
</dbReference>
<dbReference type="Proteomes" id="UP000218505">
    <property type="component" value="Chromosome"/>
</dbReference>
<feature type="compositionally biased region" description="Basic and acidic residues" evidence="1">
    <location>
        <begin position="110"/>
        <end position="129"/>
    </location>
</feature>
<dbReference type="KEGG" id="apre:CNX65_21575"/>
<proteinExistence type="predicted"/>
<evidence type="ECO:0000313" key="3">
    <source>
        <dbReference type="Proteomes" id="UP000218505"/>
    </source>
</evidence>
<evidence type="ECO:0000256" key="1">
    <source>
        <dbReference type="SAM" id="MobiDB-lite"/>
    </source>
</evidence>
<evidence type="ECO:0000313" key="2">
    <source>
        <dbReference type="EMBL" id="ATE55558.1"/>
    </source>
</evidence>
<protein>
    <submittedName>
        <fullName evidence="2">Lysophospholipase</fullName>
    </submittedName>
</protein>
<dbReference type="SUPFAM" id="SSF53474">
    <property type="entry name" value="alpha/beta-Hydrolases"/>
    <property type="match status" value="1"/>
</dbReference>
<reference evidence="2" key="1">
    <citation type="submission" date="2017-09" db="EMBL/GenBank/DDBJ databases">
        <title>Complete Genome Sequence of ansamitocin-producing Bacterium Actinosynnema pretiosum X47.</title>
        <authorList>
            <person name="Cao G."/>
            <person name="Zong G."/>
            <person name="Zhong C."/>
            <person name="Fu J."/>
        </authorList>
    </citation>
    <scope>NUCLEOTIDE SEQUENCE [LARGE SCALE GENOMIC DNA]</scope>
    <source>
        <strain evidence="2">X47</strain>
    </source>
</reference>
<dbReference type="InterPro" id="IPR029058">
    <property type="entry name" value="AB_hydrolase_fold"/>
</dbReference>
<dbReference type="AlphaFoldDB" id="A0A290Z970"/>